<gene>
    <name evidence="2" type="ORF">DSM104440_02235</name>
</gene>
<reference evidence="2 3" key="1">
    <citation type="submission" date="2020-04" db="EMBL/GenBank/DDBJ databases">
        <title>Usitatibacter rugosus gen. nov., sp. nov. and Usitatibacter palustris sp. nov., novel members of Usitatibacteraceae fam. nov. within the order Nitrosomonadales isolated from soil.</title>
        <authorList>
            <person name="Huber K.J."/>
            <person name="Neumann-Schaal M."/>
            <person name="Geppert A."/>
            <person name="Luckner M."/>
            <person name="Wanner G."/>
            <person name="Overmann J."/>
        </authorList>
    </citation>
    <scope>NUCLEOTIDE SEQUENCE [LARGE SCALE GENOMIC DNA]</scope>
    <source>
        <strain evidence="2 3">Swamp67</strain>
    </source>
</reference>
<evidence type="ECO:0000256" key="1">
    <source>
        <dbReference type="SAM" id="SignalP"/>
    </source>
</evidence>
<evidence type="ECO:0000313" key="3">
    <source>
        <dbReference type="Proteomes" id="UP000503096"/>
    </source>
</evidence>
<dbReference type="Proteomes" id="UP000503096">
    <property type="component" value="Chromosome"/>
</dbReference>
<keyword evidence="3" id="KW-1185">Reference proteome</keyword>
<organism evidence="2 3">
    <name type="scientific">Usitatibacter palustris</name>
    <dbReference type="NCBI Taxonomy" id="2732487"/>
    <lineage>
        <taxon>Bacteria</taxon>
        <taxon>Pseudomonadati</taxon>
        <taxon>Pseudomonadota</taxon>
        <taxon>Betaproteobacteria</taxon>
        <taxon>Nitrosomonadales</taxon>
        <taxon>Usitatibacteraceae</taxon>
        <taxon>Usitatibacter</taxon>
    </lineage>
</organism>
<sequence length="308" mass="33198">MMRIAGLVVALAVPAMAAAQVFRLTDGNVQKRANGALALMGFTLIPDVTTGSLAISSAPTQNPDFQQTTLGGGDTVHKRLYLEGTVGTSRYDPTFVASDGVEQRDVSVKWRSVSATGGIGYDFPIAQHLVIRPVLNVSIGRVESEAAGSVRIASVRAGEDVAFAQDGRLDVYGVGGAVMLDYEDYQPRREIDAELRFTAIPLRSYGDTDSVVKGTSHANSISFWTRWRAPTGAVMLDRPLRYVLEYAHTSFVGSLDGVLGFNHLNSFGVGLELDTSRLDTYVTRARAVMRYVVGQNVEGWSLGLAVSF</sequence>
<accession>A0A6M4H744</accession>
<evidence type="ECO:0000313" key="2">
    <source>
        <dbReference type="EMBL" id="QJR15416.1"/>
    </source>
</evidence>
<feature type="signal peptide" evidence="1">
    <location>
        <begin position="1"/>
        <end position="17"/>
    </location>
</feature>
<dbReference type="RefSeq" id="WP_212758047.1">
    <property type="nucleotide sequence ID" value="NZ_CP053073.1"/>
</dbReference>
<keyword evidence="1" id="KW-0732">Signal</keyword>
<evidence type="ECO:0008006" key="4">
    <source>
        <dbReference type="Google" id="ProtNLM"/>
    </source>
</evidence>
<dbReference type="KEGG" id="upl:DSM104440_02235"/>
<proteinExistence type="predicted"/>
<dbReference type="EMBL" id="CP053073">
    <property type="protein sequence ID" value="QJR15416.1"/>
    <property type="molecule type" value="Genomic_DNA"/>
</dbReference>
<protein>
    <recommendedName>
        <fullName evidence="4">Autotransporter domain-containing protein</fullName>
    </recommendedName>
</protein>
<dbReference type="AlphaFoldDB" id="A0A6M4H744"/>
<feature type="chain" id="PRO_5026730087" description="Autotransporter domain-containing protein" evidence="1">
    <location>
        <begin position="18"/>
        <end position="308"/>
    </location>
</feature>
<dbReference type="InParanoid" id="A0A6M4H744"/>
<dbReference type="InterPro" id="IPR036709">
    <property type="entry name" value="Autotransporte_beta_dom_sf"/>
</dbReference>
<dbReference type="SUPFAM" id="SSF103515">
    <property type="entry name" value="Autotransporter"/>
    <property type="match status" value="1"/>
</dbReference>
<name>A0A6M4H744_9PROT</name>